<sequence>MSKLQRIPISLKKSKSDTILDFPKAEINIENKYYDLSELNTLDHFYEIVSGVKTYLQGKRSARTQFLVLRNFLRIISKLSRKIDEKTMILYKNQLDANPDNTLSTKGQKYSAACNFVKYLISIDVIEDFIIPLNFENIEKKPIPSFGDIARNYIENDNNFDKFDIDEISNFFSLASLEAKTLSYCLASLDLIHDKAIRDIQKWEEDWDKIQEIIDNIDEFNFDKISKVIDFNKEFRVPERTLNEAFQILYSKFGNNIPAVKYWPKGMEDFFRSINWKTSRVKNVFKGIENHAGDLEVLDKAISSLSLANEKKLKEVKDYYLNSDGRDPRSIELALCILFVNYGRILPDSTQWPKGIVDYLKYRGWTPNRVRAAFFPHPDTLAPFIVGLLSHPELAPNVDSVAFYCYLDSFKLSTKKEKVTVYLEKFRGKHLYRDINESDPMISFCMRHANRMLNVLKNLNRGEVKAILTQKKIPLFLQFTPNNNIYIRILDRSTLTNIVKRFLADLATEQPSILPLVQGSCTGQNFRPTIALIERLSGTSLLMIQKLLNHSHSTTTTIYTERVHTHSILLNKSKEFQHYLVDNALNGDIENRNKALKNKEFNEPVDQWLNCEAKRLWFKDHEVIAEWIAWEKAIRESEEELKFDNIVRWENYWLPRLVKFQSLISMVLEVDKRNALELAKHIKLPPLS</sequence>
<dbReference type="GO" id="GO:0006310">
    <property type="term" value="P:DNA recombination"/>
    <property type="evidence" value="ECO:0007669"/>
    <property type="project" value="UniProtKB-KW"/>
</dbReference>
<evidence type="ECO:0000256" key="1">
    <source>
        <dbReference type="ARBA" id="ARBA00023172"/>
    </source>
</evidence>
<dbReference type="EMBL" id="NGEL01000060">
    <property type="protein sequence ID" value="OTM90770.1"/>
    <property type="molecule type" value="Genomic_DNA"/>
</dbReference>
<name>A0A241ZFV8_ACIBA</name>
<accession>A0A241ZFV8</accession>
<protein>
    <submittedName>
        <fullName evidence="2">Uncharacterized protein</fullName>
    </submittedName>
</protein>
<keyword evidence="1" id="KW-0233">DNA recombination</keyword>
<proteinExistence type="predicted"/>
<dbReference type="InterPro" id="IPR011010">
    <property type="entry name" value="DNA_brk_join_enz"/>
</dbReference>
<dbReference type="AlphaFoldDB" id="A0A241ZFV8"/>
<evidence type="ECO:0000313" key="3">
    <source>
        <dbReference type="Proteomes" id="UP000194699"/>
    </source>
</evidence>
<dbReference type="GO" id="GO:0003677">
    <property type="term" value="F:DNA binding"/>
    <property type="evidence" value="ECO:0007669"/>
    <property type="project" value="InterPro"/>
</dbReference>
<dbReference type="Gene3D" id="1.10.443.10">
    <property type="entry name" value="Intergrase catalytic core"/>
    <property type="match status" value="1"/>
</dbReference>
<gene>
    <name evidence="2" type="ORF">B9X95_06315</name>
</gene>
<dbReference type="GO" id="GO:0015074">
    <property type="term" value="P:DNA integration"/>
    <property type="evidence" value="ECO:0007669"/>
    <property type="project" value="InterPro"/>
</dbReference>
<dbReference type="InterPro" id="IPR013762">
    <property type="entry name" value="Integrase-like_cat_sf"/>
</dbReference>
<dbReference type="Proteomes" id="UP000194699">
    <property type="component" value="Unassembled WGS sequence"/>
</dbReference>
<comment type="caution">
    <text evidence="2">The sequence shown here is derived from an EMBL/GenBank/DDBJ whole genome shotgun (WGS) entry which is preliminary data.</text>
</comment>
<dbReference type="SUPFAM" id="SSF56349">
    <property type="entry name" value="DNA breaking-rejoining enzymes"/>
    <property type="match status" value="1"/>
</dbReference>
<reference evidence="2 3" key="1">
    <citation type="submission" date="2017-05" db="EMBL/GenBank/DDBJ databases">
        <authorList>
            <person name="Song R."/>
            <person name="Chenine A.L."/>
            <person name="Ruprecht R.M."/>
        </authorList>
    </citation>
    <scope>NUCLEOTIDE SEQUENCE [LARGE SCALE GENOMIC DNA]</scope>
    <source>
        <strain evidence="2 3">PR350</strain>
    </source>
</reference>
<organism evidence="2 3">
    <name type="scientific">Acinetobacter baumannii</name>
    <dbReference type="NCBI Taxonomy" id="470"/>
    <lineage>
        <taxon>Bacteria</taxon>
        <taxon>Pseudomonadati</taxon>
        <taxon>Pseudomonadota</taxon>
        <taxon>Gammaproteobacteria</taxon>
        <taxon>Moraxellales</taxon>
        <taxon>Moraxellaceae</taxon>
        <taxon>Acinetobacter</taxon>
        <taxon>Acinetobacter calcoaceticus/baumannii complex</taxon>
    </lineage>
</organism>
<dbReference type="RefSeq" id="WP_002059439.1">
    <property type="nucleotide sequence ID" value="NZ_JAKSWI010000057.1"/>
</dbReference>
<evidence type="ECO:0000313" key="2">
    <source>
        <dbReference type="EMBL" id="OTM90770.1"/>
    </source>
</evidence>